<reference evidence="2 3" key="1">
    <citation type="submission" date="2021-12" db="EMBL/GenBank/DDBJ databases">
        <title>Genome sequencing of bacteria with rrn-lacking chromosome and rrn-plasmid.</title>
        <authorList>
            <person name="Anda M."/>
            <person name="Iwasaki W."/>
        </authorList>
    </citation>
    <scope>NUCLEOTIDE SEQUENCE [LARGE SCALE GENOMIC DNA]</scope>
    <source>
        <strain evidence="2 3">NBRC 101262</strain>
    </source>
</reference>
<evidence type="ECO:0000313" key="2">
    <source>
        <dbReference type="EMBL" id="BDD00323.1"/>
    </source>
</evidence>
<keyword evidence="3" id="KW-1185">Reference proteome</keyword>
<feature type="transmembrane region" description="Helical" evidence="1">
    <location>
        <begin position="14"/>
        <end position="35"/>
    </location>
</feature>
<sequence length="61" mass="7526">MFKHYFERVYNVEVWPIISLVIFFTFFVGLLWYVWKMSSSHVDKMKNMPLEEDPNDDFEDN</sequence>
<keyword evidence="1" id="KW-0472">Membrane</keyword>
<gene>
    <name evidence="2" type="ORF">PEPS_26030</name>
</gene>
<dbReference type="InterPro" id="IPR008621">
    <property type="entry name" value="Cbb3-typ_cyt_oxidase_comp"/>
</dbReference>
<accession>A0ABN6LAQ2</accession>
<organism evidence="2 3">
    <name type="scientific">Persicobacter psychrovividus</name>
    <dbReference type="NCBI Taxonomy" id="387638"/>
    <lineage>
        <taxon>Bacteria</taxon>
        <taxon>Pseudomonadati</taxon>
        <taxon>Bacteroidota</taxon>
        <taxon>Cytophagia</taxon>
        <taxon>Cytophagales</taxon>
        <taxon>Persicobacteraceae</taxon>
        <taxon>Persicobacter</taxon>
    </lineage>
</organism>
<keyword evidence="1" id="KW-1133">Transmembrane helix</keyword>
<dbReference type="Proteomes" id="UP001354989">
    <property type="component" value="Chromosome"/>
</dbReference>
<dbReference type="RefSeq" id="WP_332919515.1">
    <property type="nucleotide sequence ID" value="NZ_AP025292.1"/>
</dbReference>
<keyword evidence="1" id="KW-0812">Transmembrane</keyword>
<protein>
    <recommendedName>
        <fullName evidence="4">CcoQ/FixQ family Cbb3-type cytochrome c oxidase assembly chaperone</fullName>
    </recommendedName>
</protein>
<dbReference type="Pfam" id="PF05545">
    <property type="entry name" value="FixQ"/>
    <property type="match status" value="1"/>
</dbReference>
<evidence type="ECO:0008006" key="4">
    <source>
        <dbReference type="Google" id="ProtNLM"/>
    </source>
</evidence>
<evidence type="ECO:0000313" key="3">
    <source>
        <dbReference type="Proteomes" id="UP001354989"/>
    </source>
</evidence>
<evidence type="ECO:0000256" key="1">
    <source>
        <dbReference type="SAM" id="Phobius"/>
    </source>
</evidence>
<name>A0ABN6LAQ2_9BACT</name>
<dbReference type="EMBL" id="AP025292">
    <property type="protein sequence ID" value="BDD00323.1"/>
    <property type="molecule type" value="Genomic_DNA"/>
</dbReference>
<proteinExistence type="predicted"/>